<evidence type="ECO:0000256" key="7">
    <source>
        <dbReference type="ARBA" id="ARBA00023237"/>
    </source>
</evidence>
<dbReference type="GO" id="GO:0015288">
    <property type="term" value="F:porin activity"/>
    <property type="evidence" value="ECO:0007669"/>
    <property type="project" value="TreeGrafter"/>
</dbReference>
<dbReference type="Gene3D" id="1.20.1600.10">
    <property type="entry name" value="Outer membrane efflux proteins (OEP)"/>
    <property type="match status" value="1"/>
</dbReference>
<organism evidence="9 10">
    <name type="scientific">Candidatus Electronema aureum</name>
    <dbReference type="NCBI Taxonomy" id="2005002"/>
    <lineage>
        <taxon>Bacteria</taxon>
        <taxon>Pseudomonadati</taxon>
        <taxon>Thermodesulfobacteriota</taxon>
        <taxon>Desulfobulbia</taxon>
        <taxon>Desulfobulbales</taxon>
        <taxon>Desulfobulbaceae</taxon>
        <taxon>Candidatus Electronema</taxon>
    </lineage>
</organism>
<evidence type="ECO:0000256" key="1">
    <source>
        <dbReference type="ARBA" id="ARBA00004442"/>
    </source>
</evidence>
<protein>
    <submittedName>
        <fullName evidence="9">Outer membrane protein TolC</fullName>
    </submittedName>
</protein>
<dbReference type="AlphaFoldDB" id="A0A521G1C8"/>
<gene>
    <name evidence="9" type="ORF">CDV28_1169</name>
</gene>
<comment type="subcellular location">
    <subcellularLocation>
        <location evidence="1">Cell outer membrane</location>
    </subcellularLocation>
</comment>
<feature type="signal peptide" evidence="8">
    <location>
        <begin position="1"/>
        <end position="21"/>
    </location>
</feature>
<reference evidence="9" key="1">
    <citation type="submission" date="2017-07" db="EMBL/GenBank/DDBJ databases">
        <title>The cable genome - Insights into the physiology and evolution of filamentous bacteria capable of sulfide oxidation via long distance electron transfer.</title>
        <authorList>
            <person name="Thorup C."/>
            <person name="Bjerg J.T."/>
            <person name="Schreiber L."/>
            <person name="Nielsen L.P."/>
            <person name="Kjeldsen K.U."/>
            <person name="Boesen T."/>
            <person name="Boggild A."/>
            <person name="Meysman F."/>
            <person name="Geelhoed J."/>
            <person name="Schramm A."/>
        </authorList>
    </citation>
    <scope>NUCLEOTIDE SEQUENCE [LARGE SCALE GENOMIC DNA]</scope>
    <source>
        <strain evidence="9">GS</strain>
    </source>
</reference>
<name>A0A521G1C8_9BACT</name>
<keyword evidence="6" id="KW-0472">Membrane</keyword>
<dbReference type="SUPFAM" id="SSF56954">
    <property type="entry name" value="Outer membrane efflux proteins (OEP)"/>
    <property type="match status" value="1"/>
</dbReference>
<evidence type="ECO:0000256" key="6">
    <source>
        <dbReference type="ARBA" id="ARBA00023136"/>
    </source>
</evidence>
<dbReference type="InterPro" id="IPR003423">
    <property type="entry name" value="OMP_efflux"/>
</dbReference>
<proteinExistence type="inferred from homology"/>
<evidence type="ECO:0000256" key="8">
    <source>
        <dbReference type="SAM" id="SignalP"/>
    </source>
</evidence>
<evidence type="ECO:0000256" key="4">
    <source>
        <dbReference type="ARBA" id="ARBA00022452"/>
    </source>
</evidence>
<dbReference type="PANTHER" id="PTHR30026">
    <property type="entry name" value="OUTER MEMBRANE PROTEIN TOLC"/>
    <property type="match status" value="1"/>
</dbReference>
<dbReference type="GO" id="GO:1990281">
    <property type="term" value="C:efflux pump complex"/>
    <property type="evidence" value="ECO:0007669"/>
    <property type="project" value="TreeGrafter"/>
</dbReference>
<feature type="chain" id="PRO_5021858553" evidence="8">
    <location>
        <begin position="22"/>
        <end position="467"/>
    </location>
</feature>
<keyword evidence="10" id="KW-1185">Reference proteome</keyword>
<evidence type="ECO:0000256" key="2">
    <source>
        <dbReference type="ARBA" id="ARBA00007613"/>
    </source>
</evidence>
<keyword evidence="5" id="KW-0812">Transmembrane</keyword>
<dbReference type="GO" id="GO:0009279">
    <property type="term" value="C:cell outer membrane"/>
    <property type="evidence" value="ECO:0007669"/>
    <property type="project" value="UniProtKB-SubCell"/>
</dbReference>
<keyword evidence="7" id="KW-0998">Cell outer membrane</keyword>
<keyword evidence="4" id="KW-1134">Transmembrane beta strand</keyword>
<accession>A0A521G1C8</accession>
<dbReference type="InterPro" id="IPR051906">
    <property type="entry name" value="TolC-like"/>
</dbReference>
<comment type="caution">
    <text evidence="9">The sequence shown here is derived from an EMBL/GenBank/DDBJ whole genome shotgun (WGS) entry which is preliminary data.</text>
</comment>
<evidence type="ECO:0000313" key="9">
    <source>
        <dbReference type="EMBL" id="TAA74833.1"/>
    </source>
</evidence>
<evidence type="ECO:0000256" key="3">
    <source>
        <dbReference type="ARBA" id="ARBA00022448"/>
    </source>
</evidence>
<keyword evidence="8" id="KW-0732">Signal</keyword>
<dbReference type="PANTHER" id="PTHR30026:SF20">
    <property type="entry name" value="OUTER MEMBRANE PROTEIN TOLC"/>
    <property type="match status" value="1"/>
</dbReference>
<comment type="similarity">
    <text evidence="2">Belongs to the outer membrane factor (OMF) (TC 1.B.17) family.</text>
</comment>
<evidence type="ECO:0000256" key="5">
    <source>
        <dbReference type="ARBA" id="ARBA00022692"/>
    </source>
</evidence>
<dbReference type="GO" id="GO:0015562">
    <property type="term" value="F:efflux transmembrane transporter activity"/>
    <property type="evidence" value="ECO:0007669"/>
    <property type="project" value="InterPro"/>
</dbReference>
<evidence type="ECO:0000313" key="10">
    <source>
        <dbReference type="Proteomes" id="UP000316238"/>
    </source>
</evidence>
<dbReference type="Proteomes" id="UP000316238">
    <property type="component" value="Unassembled WGS sequence"/>
</dbReference>
<sequence>MKRITFALLAGCLMLTPPAWGKKTKEKPKPVEEQAIAAEPVAPPPVKTKMLELPEAQRIALQGNPGIGAAQARIEQAKAKIKQVIASQQPSVDVVANLGAQSDQEGEISENSSLGLQASWLLFDGYARKFQQEQAEYGEKSSAAAKRNSQRLLIAAVADAFFNAQLAKTSIEIAAGDQEFYEQQLKDAQHRFQAGTGSWGDVLNIRVQVNSAKNSVISAQRQHEAARYGLSALLGVEDSALPELSELDKKFNPPDDSMAVNTETLISEALKNRPDVKKLTLQIKGAEAGVQQAEAQNSPKVQVKGQAGAVSQKNLFPESDDIGASVGLSLSWNLYSGGAVEAAAMEARQAKREAAYGYADLRNSITAEIKQDAALLVAAAKLVRLQQESVDLVKENRKLAQSEYEAGASSLVRLNEAQRDLTTTYGRLAQAVVAYHQARHQLLAAAGKNLEPFTDLLEVQVKTPKVE</sequence>
<dbReference type="Pfam" id="PF02321">
    <property type="entry name" value="OEP"/>
    <property type="match status" value="2"/>
</dbReference>
<keyword evidence="3" id="KW-0813">Transport</keyword>
<dbReference type="EMBL" id="NQJD01000016">
    <property type="protein sequence ID" value="TAA74833.1"/>
    <property type="molecule type" value="Genomic_DNA"/>
</dbReference>